<dbReference type="InterPro" id="IPR039447">
    <property type="entry name" value="UreH-like_TM_dom"/>
</dbReference>
<dbReference type="EMBL" id="LGGW01000176">
    <property type="protein sequence ID" value="KUK86037.1"/>
    <property type="molecule type" value="Genomic_DNA"/>
</dbReference>
<dbReference type="PROSITE" id="PS50846">
    <property type="entry name" value="HMA_2"/>
    <property type="match status" value="1"/>
</dbReference>
<dbReference type="AlphaFoldDB" id="A0A117M5V1"/>
<comment type="caution">
    <text evidence="4">The sequence shown here is derived from an EMBL/GenBank/DDBJ whole genome shotgun (WGS) entry which is preliminary data.</text>
</comment>
<dbReference type="InterPro" id="IPR017969">
    <property type="entry name" value="Heavy-metal-associated_CS"/>
</dbReference>
<dbReference type="Pfam" id="PF13473">
    <property type="entry name" value="Cupredoxin_1"/>
    <property type="match status" value="1"/>
</dbReference>
<feature type="transmembrane region" description="Helical" evidence="2">
    <location>
        <begin position="347"/>
        <end position="364"/>
    </location>
</feature>
<dbReference type="Gene3D" id="2.60.40.420">
    <property type="entry name" value="Cupredoxins - blue copper proteins"/>
    <property type="match status" value="1"/>
</dbReference>
<dbReference type="Gene3D" id="3.30.70.100">
    <property type="match status" value="1"/>
</dbReference>
<dbReference type="InterPro" id="IPR006121">
    <property type="entry name" value="HMA_dom"/>
</dbReference>
<dbReference type="GO" id="GO:0046872">
    <property type="term" value="F:metal ion binding"/>
    <property type="evidence" value="ECO:0007669"/>
    <property type="project" value="UniProtKB-KW"/>
</dbReference>
<dbReference type="Pfam" id="PF00403">
    <property type="entry name" value="HMA"/>
    <property type="match status" value="1"/>
</dbReference>
<feature type="transmembrane region" description="Helical" evidence="2">
    <location>
        <begin position="158"/>
        <end position="182"/>
    </location>
</feature>
<dbReference type="Pfam" id="PF13386">
    <property type="entry name" value="DsbD_2"/>
    <property type="match status" value="1"/>
</dbReference>
<evidence type="ECO:0000256" key="1">
    <source>
        <dbReference type="ARBA" id="ARBA00022723"/>
    </source>
</evidence>
<feature type="transmembrane region" description="Helical" evidence="2">
    <location>
        <begin position="316"/>
        <end position="340"/>
    </location>
</feature>
<gene>
    <name evidence="4" type="ORF">XE02_1419</name>
</gene>
<evidence type="ECO:0000313" key="5">
    <source>
        <dbReference type="Proteomes" id="UP000055014"/>
    </source>
</evidence>
<dbReference type="PANTHER" id="PTHR42208:SF1">
    <property type="entry name" value="HEAVY METAL TRANSPORTER"/>
    <property type="match status" value="1"/>
</dbReference>
<dbReference type="PANTHER" id="PTHR42208">
    <property type="entry name" value="HEAVY METAL TRANSPORTER-RELATED"/>
    <property type="match status" value="1"/>
</dbReference>
<dbReference type="PROSITE" id="PS01047">
    <property type="entry name" value="HMA_1"/>
    <property type="match status" value="1"/>
</dbReference>
<keyword evidence="1" id="KW-0479">Metal-binding</keyword>
<organism evidence="4 5">
    <name type="scientific">Mesotoga infera</name>
    <dbReference type="NCBI Taxonomy" id="1236046"/>
    <lineage>
        <taxon>Bacteria</taxon>
        <taxon>Thermotogati</taxon>
        <taxon>Thermotogota</taxon>
        <taxon>Thermotogae</taxon>
        <taxon>Kosmotogales</taxon>
        <taxon>Kosmotogaceae</taxon>
        <taxon>Mesotoga</taxon>
    </lineage>
</organism>
<dbReference type="InterPro" id="IPR008972">
    <property type="entry name" value="Cupredoxin"/>
</dbReference>
<protein>
    <recommendedName>
        <fullName evidence="3">HMA domain-containing protein</fullName>
    </recommendedName>
</protein>
<keyword evidence="2" id="KW-0472">Membrane</keyword>
<feature type="domain" description="HMA" evidence="3">
    <location>
        <begin position="44"/>
        <end position="110"/>
    </location>
</feature>
<dbReference type="Proteomes" id="UP000055014">
    <property type="component" value="Unassembled WGS sequence"/>
</dbReference>
<dbReference type="PATRIC" id="fig|1236046.5.peg.1461"/>
<dbReference type="SUPFAM" id="SSF49503">
    <property type="entry name" value="Cupredoxins"/>
    <property type="match status" value="1"/>
</dbReference>
<dbReference type="CDD" id="cd00371">
    <property type="entry name" value="HMA"/>
    <property type="match status" value="1"/>
</dbReference>
<feature type="transmembrane region" description="Helical" evidence="2">
    <location>
        <begin position="203"/>
        <end position="224"/>
    </location>
</feature>
<dbReference type="SUPFAM" id="SSF55008">
    <property type="entry name" value="HMA, heavy metal-associated domain"/>
    <property type="match status" value="1"/>
</dbReference>
<dbReference type="InterPro" id="IPR028096">
    <property type="entry name" value="EfeO_Cupredoxin"/>
</dbReference>
<dbReference type="InterPro" id="IPR036163">
    <property type="entry name" value="HMA_dom_sf"/>
</dbReference>
<feature type="transmembrane region" description="Helical" evidence="2">
    <location>
        <begin position="236"/>
        <end position="262"/>
    </location>
</feature>
<name>A0A117M5V1_9BACT</name>
<reference evidence="5" key="1">
    <citation type="journal article" date="2015" name="MBio">
        <title>Genome-Resolved Metagenomic Analysis Reveals Roles for Candidate Phyla and Other Microbial Community Members in Biogeochemical Transformations in Oil Reservoirs.</title>
        <authorList>
            <person name="Hu P."/>
            <person name="Tom L."/>
            <person name="Singh A."/>
            <person name="Thomas B.C."/>
            <person name="Baker B.J."/>
            <person name="Piceno Y.M."/>
            <person name="Andersen G.L."/>
            <person name="Banfield J.F."/>
        </authorList>
    </citation>
    <scope>NUCLEOTIDE SEQUENCE [LARGE SCALE GENOMIC DNA]</scope>
</reference>
<accession>A0A117M5V1</accession>
<evidence type="ECO:0000313" key="4">
    <source>
        <dbReference type="EMBL" id="KUK86037.1"/>
    </source>
</evidence>
<evidence type="ECO:0000256" key="2">
    <source>
        <dbReference type="SAM" id="Phobius"/>
    </source>
</evidence>
<proteinExistence type="predicted"/>
<feature type="transmembrane region" description="Helical" evidence="2">
    <location>
        <begin position="121"/>
        <end position="138"/>
    </location>
</feature>
<evidence type="ECO:0000259" key="3">
    <source>
        <dbReference type="PROSITE" id="PS50846"/>
    </source>
</evidence>
<feature type="transmembrane region" description="Helical" evidence="2">
    <location>
        <begin position="283"/>
        <end position="304"/>
    </location>
</feature>
<keyword evidence="2" id="KW-0812">Transmembrane</keyword>
<sequence>MAKFICHTFEWTKTVYYVLQSDNYCWFYLIFICEVTQLSSKSSSSKTFFVRGMHCQNCQLFVESKLEEVEGIKRARASLKDSSVEIEFLGEVISIESINEILSGTGYSVAEAKSERPTGRAVKVLIAASLAIVVFFAVEKFAIGGLINVDSSSSLVGFFLFGLVAGISSCAALVGGLILSVSKHWYSLYGSEDSFLQKLQPHLIFHAGRLVFYSLFGFLLGWLGQSLKISLTFSSILVIAVSIVMFIIALQMLGIHMVSLSIPPFLRKALTADKSRRGRIMPFILGATTFILPCGFTISAQALALLSGSPLHSSMIMFFFALGTFFPLIAIGASSIKFFAMKTFSEVFTKIAAVLIMFFVIYNVNSQLNVLGLPSLNDLTIGTGEQVSFTPDDSMTVLATAGEKEEIIVNEAAPKETGENIDIEEKVEIQEVVEQPLAIVSSGPEIQVIRTVADARGYAPDYYQVKAGVPVRWEIEDVGTSGCTNAIISRNLFPQRVELTRGDTSVVEFTPQLPGQYKFSCWMGHYTGIIEVVN</sequence>
<keyword evidence="2" id="KW-1133">Transmembrane helix</keyword>